<protein>
    <submittedName>
        <fullName evidence="5">Transcriptional antiterminator, BglG family</fullName>
    </submittedName>
</protein>
<keyword evidence="2" id="KW-0804">Transcription</keyword>
<proteinExistence type="predicted"/>
<evidence type="ECO:0000313" key="6">
    <source>
        <dbReference type="Proteomes" id="UP000198508"/>
    </source>
</evidence>
<evidence type="ECO:0000313" key="5">
    <source>
        <dbReference type="EMBL" id="SET49030.1"/>
    </source>
</evidence>
<dbReference type="Gene3D" id="1.10.10.10">
    <property type="entry name" value="Winged helix-like DNA-binding domain superfamily/Winged helix DNA-binding domain"/>
    <property type="match status" value="1"/>
</dbReference>
<accession>A0A1I0EVV3</accession>
<feature type="domain" description="Mga helix-turn-helix" evidence="3">
    <location>
        <begin position="113"/>
        <end position="175"/>
    </location>
</feature>
<dbReference type="InterPro" id="IPR013196">
    <property type="entry name" value="HTH_11"/>
</dbReference>
<keyword evidence="6" id="KW-1185">Reference proteome</keyword>
<reference evidence="6" key="1">
    <citation type="submission" date="2016-10" db="EMBL/GenBank/DDBJ databases">
        <authorList>
            <person name="Varghese N."/>
            <person name="Submissions S."/>
        </authorList>
    </citation>
    <scope>NUCLEOTIDE SEQUENCE [LARGE SCALE GENOMIC DNA]</scope>
    <source>
        <strain evidence="6">NLAE-zl-G277</strain>
    </source>
</reference>
<dbReference type="AlphaFoldDB" id="A0A1I0EVV3"/>
<dbReference type="InterPro" id="IPR036634">
    <property type="entry name" value="PRD_sf"/>
</dbReference>
<dbReference type="InterPro" id="IPR007737">
    <property type="entry name" value="Mga_HTH"/>
</dbReference>
<dbReference type="RefSeq" id="WP_092362463.1">
    <property type="nucleotide sequence ID" value="NZ_FOIM01000007.1"/>
</dbReference>
<gene>
    <name evidence="5" type="ORF">SAMN05216313_10746</name>
</gene>
<dbReference type="PANTHER" id="PTHR30185">
    <property type="entry name" value="CRYPTIC BETA-GLUCOSIDE BGL OPERON ANTITERMINATOR"/>
    <property type="match status" value="1"/>
</dbReference>
<evidence type="ECO:0000259" key="3">
    <source>
        <dbReference type="Pfam" id="PF05043"/>
    </source>
</evidence>
<dbReference type="Proteomes" id="UP000198508">
    <property type="component" value="Unassembled WGS sequence"/>
</dbReference>
<dbReference type="Pfam" id="PF08279">
    <property type="entry name" value="HTH_11"/>
    <property type="match status" value="1"/>
</dbReference>
<evidence type="ECO:0000256" key="2">
    <source>
        <dbReference type="ARBA" id="ARBA00023163"/>
    </source>
</evidence>
<dbReference type="PANTHER" id="PTHR30185:SF13">
    <property type="entry name" value="LICABCH OPERON REGULATOR-RELATED"/>
    <property type="match status" value="1"/>
</dbReference>
<dbReference type="EMBL" id="FOIM01000007">
    <property type="protein sequence ID" value="SET49030.1"/>
    <property type="molecule type" value="Genomic_DNA"/>
</dbReference>
<dbReference type="InterPro" id="IPR036388">
    <property type="entry name" value="WH-like_DNA-bd_sf"/>
</dbReference>
<evidence type="ECO:0000259" key="4">
    <source>
        <dbReference type="Pfam" id="PF08279"/>
    </source>
</evidence>
<name>A0A1I0EVV3_9FIRM</name>
<sequence length="666" mass="76737">MATEDRRIAKMFYLLSKTGGYLKSNELAQMLQLSERTVKGDMEQLKIFTRENGGSLESVRGKGYCLKAVDPLRFQQAKERVEILFSNIDKGHKENQVYHIARAVMRFEGADEEGYFRLEQLADRLYLSPSAIKKEMPGVRDFLGSFNLSLPARPGKGIRLAGGEFNRRLCLLELYENHFRKRVVTFRDSAYEQAFADRDDKDQIRRSTLEILRASDNEVFDIYVNRLVDYLLLLRNRMKDGHSLELQVDQWTVWKKEIQSCREYELARTLASELEHFPDFAVHDDEVTAIALLLLLWGDWDGVTGLAERFPTFYPQASRLSEEILEQLGSRWNIPIRQIDPEFAEKLTPGVLRILIQMHFNLSQCRLVGNSVSENAIQDSPVAMALADDLAEILCGICGKQINEYSIQLFAVSLYGLIDSISYPYIPRRILICARNGKGSAQAIADGICRRMGTGWIGKLTVSELYEARKYPFEDYDCLIGSFRPYAYRYSWPYTEVHPILQIQDYQRVYREILLKGYDLTSVLSLCSWDVVQVHKDFTANSIQAVLQLLAYQWGLDLACKERLAAYLCEHHRIRTHRQILTVLVPACRTGKQIFEVYLLKKAILYKGDNVKAVLFTAVDFHGSPFVLRYLEHAVRYLSDRFEDLTPSLSSKHLMDTLTEIIRSNL</sequence>
<organism evidence="5 6">
    <name type="scientific">Enterocloster lavalensis</name>
    <dbReference type="NCBI Taxonomy" id="460384"/>
    <lineage>
        <taxon>Bacteria</taxon>
        <taxon>Bacillati</taxon>
        <taxon>Bacillota</taxon>
        <taxon>Clostridia</taxon>
        <taxon>Lachnospirales</taxon>
        <taxon>Lachnospiraceae</taxon>
        <taxon>Enterocloster</taxon>
    </lineage>
</organism>
<dbReference type="GO" id="GO:0006355">
    <property type="term" value="P:regulation of DNA-templated transcription"/>
    <property type="evidence" value="ECO:0007669"/>
    <property type="project" value="InterPro"/>
</dbReference>
<feature type="domain" description="Helix-turn-helix type 11" evidence="4">
    <location>
        <begin position="7"/>
        <end position="64"/>
    </location>
</feature>
<dbReference type="SUPFAM" id="SSF63520">
    <property type="entry name" value="PTS-regulatory domain, PRD"/>
    <property type="match status" value="1"/>
</dbReference>
<dbReference type="Pfam" id="PF05043">
    <property type="entry name" value="Mga"/>
    <property type="match status" value="1"/>
</dbReference>
<dbReference type="InterPro" id="IPR050661">
    <property type="entry name" value="BglG_antiterminators"/>
</dbReference>
<dbReference type="STRING" id="460384.SAMN05216313_10746"/>
<keyword evidence="1" id="KW-0805">Transcription regulation</keyword>
<evidence type="ECO:0000256" key="1">
    <source>
        <dbReference type="ARBA" id="ARBA00023015"/>
    </source>
</evidence>